<sequence>MTSLIHCPAATSLSATRAGDSVGFFVRHRTTTRFTNTHNHKARVRCSLDSNVSDMSVNAPKGLFPPEPEHYRGPKLKVAIIGAGLAGMSTAVELLDQGHEVDIYESRSFIGGKVGSFVDKRGNHIEMGLHVFFGCYNNLFRLMKKVGADNNLLVKDHTHTFVNKGGQIGELDFRFPVGAPLHGIRAFLTTNQLKTYDKARNAVALALSPVVRALVDPDGALRDIRNLDSISFSDWFMSKGGTRTSIQKMWDPVAYALGFIDCDNISARCMLTIFALFATKTEASLLRMLKGSPDVYLSGPIRKYITDRGGRFHLRWGCREILYDKSADGSTYVTGLSMSKATAKKIVEADAYVAACDVPGIKRLLPSEWREKEFFNNIYELVGVPVVTVQLRYNGWVTELQDLELSRQLKKATGLDNLLYTPDADFSCFADLALASPEDYYIEGQGSLLQCVLTPGDPYMPLPNEEIIARVAKQVISLFPSSQGLEVTWSSVVKIGQSLYREGPGKDPFRPDQKTPVKNFFLSGSYTKQVCSKYPAPFLRCHRSEQSLDIEVSLILLTSIESFQDYIDSMEGATLSGRQTSAYICDAGEELVALRKELVAQSKDDIKFTNTKDELSLV</sequence>
<organism evidence="1 2">
    <name type="scientific">Trifolium pratense</name>
    <name type="common">Red clover</name>
    <dbReference type="NCBI Taxonomy" id="57577"/>
    <lineage>
        <taxon>Eukaryota</taxon>
        <taxon>Viridiplantae</taxon>
        <taxon>Streptophyta</taxon>
        <taxon>Embryophyta</taxon>
        <taxon>Tracheophyta</taxon>
        <taxon>Spermatophyta</taxon>
        <taxon>Magnoliopsida</taxon>
        <taxon>eudicotyledons</taxon>
        <taxon>Gunneridae</taxon>
        <taxon>Pentapetalae</taxon>
        <taxon>rosids</taxon>
        <taxon>fabids</taxon>
        <taxon>Fabales</taxon>
        <taxon>Fabaceae</taxon>
        <taxon>Papilionoideae</taxon>
        <taxon>50 kb inversion clade</taxon>
        <taxon>NPAAA clade</taxon>
        <taxon>Hologalegina</taxon>
        <taxon>IRL clade</taxon>
        <taxon>Trifolieae</taxon>
        <taxon>Trifolium</taxon>
    </lineage>
</organism>
<proteinExistence type="predicted"/>
<evidence type="ECO:0000313" key="2">
    <source>
        <dbReference type="Proteomes" id="UP001177021"/>
    </source>
</evidence>
<comment type="caution">
    <text evidence="1">The sequence shown here is derived from an EMBL/GenBank/DDBJ whole genome shotgun (WGS) entry which is preliminary data.</text>
</comment>
<dbReference type="EMBL" id="CASHSV030000001">
    <property type="protein sequence ID" value="CAJ2628574.1"/>
    <property type="molecule type" value="Genomic_DNA"/>
</dbReference>
<accession>A0ACB0I8T1</accession>
<evidence type="ECO:0000313" key="1">
    <source>
        <dbReference type="EMBL" id="CAJ2628574.1"/>
    </source>
</evidence>
<gene>
    <name evidence="1" type="ORF">MILVUS5_LOCUS773</name>
</gene>
<protein>
    <submittedName>
        <fullName evidence="1">Uncharacterized protein</fullName>
    </submittedName>
</protein>
<keyword evidence="2" id="KW-1185">Reference proteome</keyword>
<name>A0ACB0I8T1_TRIPR</name>
<reference evidence="1" key="1">
    <citation type="submission" date="2023-10" db="EMBL/GenBank/DDBJ databases">
        <authorList>
            <person name="Rodriguez Cubillos JULIANA M."/>
            <person name="De Vega J."/>
        </authorList>
    </citation>
    <scope>NUCLEOTIDE SEQUENCE</scope>
</reference>
<dbReference type="Proteomes" id="UP001177021">
    <property type="component" value="Unassembled WGS sequence"/>
</dbReference>